<name>A0A4Q9H252_9BURK</name>
<sequence>MTDLRLLGDRWALQVRPWCRLWHTGAQRLGMPGRIGLCMCALALAVWGGVLPAQHRQVDELAAHNDWLRQRLTTLSAPDTRHSAASEAPGLGPATPSALWAQVWQALPTASEAGPRQASLLRAAAETVSEPVSFSHERVKSLPGLSRWRLSVSTTAPWSQQMQWMAHVLAQPAVSIDAVTLQRDQPHDDVWQLRLGLSLWTRDPTTSRDTPQAVGLPAVHKEWP</sequence>
<dbReference type="RefSeq" id="WP_130968721.1">
    <property type="nucleotide sequence ID" value="NZ_SIXI01000005.1"/>
</dbReference>
<gene>
    <name evidence="2" type="ORF">EYS42_13580</name>
</gene>
<protein>
    <submittedName>
        <fullName evidence="2">Uncharacterized protein</fullName>
    </submittedName>
</protein>
<feature type="region of interest" description="Disordered" evidence="1">
    <location>
        <begin position="202"/>
        <end position="224"/>
    </location>
</feature>
<accession>A0A4Q9H252</accession>
<keyword evidence="3" id="KW-1185">Reference proteome</keyword>
<evidence type="ECO:0000256" key="1">
    <source>
        <dbReference type="SAM" id="MobiDB-lite"/>
    </source>
</evidence>
<dbReference type="EMBL" id="SIXI01000005">
    <property type="protein sequence ID" value="TBO29426.1"/>
    <property type="molecule type" value="Genomic_DNA"/>
</dbReference>
<organism evidence="2 3">
    <name type="scientific">Aquabacterium lacunae</name>
    <dbReference type="NCBI Taxonomy" id="2528630"/>
    <lineage>
        <taxon>Bacteria</taxon>
        <taxon>Pseudomonadati</taxon>
        <taxon>Pseudomonadota</taxon>
        <taxon>Betaproteobacteria</taxon>
        <taxon>Burkholderiales</taxon>
        <taxon>Aquabacterium</taxon>
    </lineage>
</organism>
<proteinExistence type="predicted"/>
<dbReference type="Proteomes" id="UP000292120">
    <property type="component" value="Unassembled WGS sequence"/>
</dbReference>
<reference evidence="2 3" key="1">
    <citation type="submission" date="2019-02" db="EMBL/GenBank/DDBJ databases">
        <title>Aquabacterium sp. strain KMB7.</title>
        <authorList>
            <person name="Chen W.-M."/>
        </authorList>
    </citation>
    <scope>NUCLEOTIDE SEQUENCE [LARGE SCALE GENOMIC DNA]</scope>
    <source>
        <strain evidence="2 3">KMB7</strain>
    </source>
</reference>
<evidence type="ECO:0000313" key="3">
    <source>
        <dbReference type="Proteomes" id="UP000292120"/>
    </source>
</evidence>
<comment type="caution">
    <text evidence="2">The sequence shown here is derived from an EMBL/GenBank/DDBJ whole genome shotgun (WGS) entry which is preliminary data.</text>
</comment>
<dbReference type="AlphaFoldDB" id="A0A4Q9H252"/>
<evidence type="ECO:0000313" key="2">
    <source>
        <dbReference type="EMBL" id="TBO29426.1"/>
    </source>
</evidence>